<protein>
    <submittedName>
        <fullName evidence="7">FAD-dependent oxidoreductase</fullName>
    </submittedName>
</protein>
<evidence type="ECO:0000259" key="6">
    <source>
        <dbReference type="PROSITE" id="PS51296"/>
    </source>
</evidence>
<dbReference type="InterPro" id="IPR005805">
    <property type="entry name" value="Rieske_Fe-S_prot_C"/>
</dbReference>
<evidence type="ECO:0000256" key="1">
    <source>
        <dbReference type="ARBA" id="ARBA00022714"/>
    </source>
</evidence>
<dbReference type="InterPro" id="IPR036188">
    <property type="entry name" value="FAD/NAD-bd_sf"/>
</dbReference>
<dbReference type="SUPFAM" id="SSF50022">
    <property type="entry name" value="ISP domain"/>
    <property type="match status" value="1"/>
</dbReference>
<organism evidence="7 8">
    <name type="scientific">Ginsengibacter hankyongi</name>
    <dbReference type="NCBI Taxonomy" id="2607284"/>
    <lineage>
        <taxon>Bacteria</taxon>
        <taxon>Pseudomonadati</taxon>
        <taxon>Bacteroidota</taxon>
        <taxon>Chitinophagia</taxon>
        <taxon>Chitinophagales</taxon>
        <taxon>Chitinophagaceae</taxon>
        <taxon>Ginsengibacter</taxon>
    </lineage>
</organism>
<dbReference type="PRINTS" id="PR00162">
    <property type="entry name" value="RIESKE"/>
</dbReference>
<dbReference type="InterPro" id="IPR017941">
    <property type="entry name" value="Rieske_2Fe-2S"/>
</dbReference>
<dbReference type="RefSeq" id="WP_150417091.1">
    <property type="nucleotide sequence ID" value="NZ_VYQF01000014.1"/>
</dbReference>
<dbReference type="InterPro" id="IPR006076">
    <property type="entry name" value="FAD-dep_OxRdtase"/>
</dbReference>
<keyword evidence="4" id="KW-0411">Iron-sulfur</keyword>
<keyword evidence="8" id="KW-1185">Reference proteome</keyword>
<keyword evidence="1" id="KW-0001">2Fe-2S</keyword>
<dbReference type="Gene3D" id="3.30.9.10">
    <property type="entry name" value="D-Amino Acid Oxidase, subunit A, domain 2"/>
    <property type="match status" value="1"/>
</dbReference>
<evidence type="ECO:0000256" key="4">
    <source>
        <dbReference type="ARBA" id="ARBA00023014"/>
    </source>
</evidence>
<dbReference type="Gene3D" id="3.50.50.60">
    <property type="entry name" value="FAD/NAD(P)-binding domain"/>
    <property type="match status" value="1"/>
</dbReference>
<dbReference type="InterPro" id="IPR036922">
    <property type="entry name" value="Rieske_2Fe-2S_sf"/>
</dbReference>
<feature type="domain" description="Rieske" evidence="6">
    <location>
        <begin position="419"/>
        <end position="505"/>
    </location>
</feature>
<dbReference type="Proteomes" id="UP000326903">
    <property type="component" value="Unassembled WGS sequence"/>
</dbReference>
<dbReference type="GO" id="GO:0005737">
    <property type="term" value="C:cytoplasm"/>
    <property type="evidence" value="ECO:0007669"/>
    <property type="project" value="TreeGrafter"/>
</dbReference>
<dbReference type="Pfam" id="PF00355">
    <property type="entry name" value="Rieske"/>
    <property type="match status" value="1"/>
</dbReference>
<dbReference type="GO" id="GO:0051537">
    <property type="term" value="F:2 iron, 2 sulfur cluster binding"/>
    <property type="evidence" value="ECO:0007669"/>
    <property type="project" value="UniProtKB-KW"/>
</dbReference>
<dbReference type="Gene3D" id="2.102.10.10">
    <property type="entry name" value="Rieske [2Fe-2S] iron-sulphur domain"/>
    <property type="match status" value="1"/>
</dbReference>
<comment type="caution">
    <text evidence="7">The sequence shown here is derived from an EMBL/GenBank/DDBJ whole genome shotgun (WGS) entry which is preliminary data.</text>
</comment>
<reference evidence="7 8" key="1">
    <citation type="submission" date="2019-09" db="EMBL/GenBank/DDBJ databases">
        <title>Draft genome sequence of Ginsengibacter sp. BR5-29.</title>
        <authorList>
            <person name="Im W.-T."/>
        </authorList>
    </citation>
    <scope>NUCLEOTIDE SEQUENCE [LARGE SCALE GENOMIC DNA]</scope>
    <source>
        <strain evidence="7 8">BR5-29</strain>
    </source>
</reference>
<evidence type="ECO:0000313" key="8">
    <source>
        <dbReference type="Proteomes" id="UP000326903"/>
    </source>
</evidence>
<keyword evidence="2" id="KW-0479">Metal-binding</keyword>
<dbReference type="GO" id="GO:0016020">
    <property type="term" value="C:membrane"/>
    <property type="evidence" value="ECO:0007669"/>
    <property type="project" value="InterPro"/>
</dbReference>
<dbReference type="PROSITE" id="PS51296">
    <property type="entry name" value="RIESKE"/>
    <property type="match status" value="1"/>
</dbReference>
<dbReference type="GO" id="GO:0046872">
    <property type="term" value="F:metal ion binding"/>
    <property type="evidence" value="ECO:0007669"/>
    <property type="project" value="UniProtKB-KW"/>
</dbReference>
<keyword evidence="5" id="KW-1015">Disulfide bond</keyword>
<gene>
    <name evidence="7" type="ORF">FW778_22165</name>
</gene>
<name>A0A5J5I9W3_9BACT</name>
<evidence type="ECO:0000256" key="3">
    <source>
        <dbReference type="ARBA" id="ARBA00023004"/>
    </source>
</evidence>
<dbReference type="Pfam" id="PF01266">
    <property type="entry name" value="DAO"/>
    <property type="match status" value="1"/>
</dbReference>
<evidence type="ECO:0000313" key="7">
    <source>
        <dbReference type="EMBL" id="KAA9034544.1"/>
    </source>
</evidence>
<dbReference type="AlphaFoldDB" id="A0A5J5I9W3"/>
<evidence type="ECO:0000256" key="5">
    <source>
        <dbReference type="ARBA" id="ARBA00023157"/>
    </source>
</evidence>
<dbReference type="PANTHER" id="PTHR13847:SF281">
    <property type="entry name" value="FAD DEPENDENT OXIDOREDUCTASE DOMAIN-CONTAINING PROTEIN"/>
    <property type="match status" value="1"/>
</dbReference>
<accession>A0A5J5I9W3</accession>
<keyword evidence="3" id="KW-0408">Iron</keyword>
<dbReference type="SUPFAM" id="SSF51905">
    <property type="entry name" value="FAD/NAD(P)-binding domain"/>
    <property type="match status" value="1"/>
</dbReference>
<proteinExistence type="predicted"/>
<dbReference type="EMBL" id="VYQF01000014">
    <property type="protein sequence ID" value="KAA9034544.1"/>
    <property type="molecule type" value="Genomic_DNA"/>
</dbReference>
<evidence type="ECO:0000256" key="2">
    <source>
        <dbReference type="ARBA" id="ARBA00022723"/>
    </source>
</evidence>
<sequence>MQRDGATISLWQHNIPDYVSQTHSLPEITYDVLIVGGGITGISTGLLLQKAGKKCLIAEAATIGFGTTGGTTAHLNNFMDSPYSEIAKNFGEDNAQLVCTAANNAIGLIKKNIADYNINCDFSEQKGYLFSQGEKQDKELDEIYEASLKAGCHVIYSGSIPLPVTFRKAVLFENQAQFHSTKYLYGIAKAFEDAGGTLLQGCRITNVKDGESLEVTSDRGTIRAKALIYATHVPPGVNILHFRCAPYRSYAMAIKLANDNYPANLAYDMYDPYHYYRTQEVDGEKYLIAGGEDHKTGHVENTNMCFTKLESYLRGYFNIESIPFKWSSQYYQPVDGLPYIGHLPGNPSNVYVATGYGGNGITYSHVAARVLTDILVKGSSEYEKLFSPARVKPMAGFEDFIKESADVVAKLIGGLFPSPKMEELADMAHGEAKVVKYQGQSIALFKDEGGKVHAVNPACTHIDCQVSWNNAERSWDCPCHGSRFNGDGKMLTAPARKDLEKIELK</sequence>
<dbReference type="PANTHER" id="PTHR13847">
    <property type="entry name" value="SARCOSINE DEHYDROGENASE-RELATED"/>
    <property type="match status" value="1"/>
</dbReference>